<dbReference type="Proteomes" id="UP001144669">
    <property type="component" value="Segment"/>
</dbReference>
<evidence type="ECO:0000313" key="2">
    <source>
        <dbReference type="Proteomes" id="UP001144669"/>
    </source>
</evidence>
<evidence type="ECO:0000313" key="1">
    <source>
        <dbReference type="EMBL" id="UEW68135.1"/>
    </source>
</evidence>
<proteinExistence type="predicted"/>
<accession>A0A976M1A4</accession>
<dbReference type="EMBL" id="MZ571827">
    <property type="protein sequence ID" value="UEW68135.1"/>
    <property type="molecule type" value="Genomic_DNA"/>
</dbReference>
<sequence length="41" mass="4696">MLYIVLILCYAARSPLGRTSTIQRYPFAIPCSYFHSKANTK</sequence>
<reference evidence="1" key="1">
    <citation type="submission" date="2021-07" db="EMBL/GenBank/DDBJ databases">
        <authorList>
            <person name="Bleriot I."/>
            <person name="Blasco L."/>
            <person name="Pacios O."/>
            <person name="Fernandez-Garcia L."/>
            <person name="Ambroa A."/>
            <person name="Lopez M."/>
            <person name="Ortiz-Cartagena C."/>
            <person name="Fernandez-Cuenca F."/>
            <person name="Oteo J."/>
            <person name="Pascual A."/>
            <person name="Martinez-Martinez L."/>
            <person name="Domingo-Calap P."/>
            <person name="Wood T.K."/>
            <person name="Tomas M."/>
        </authorList>
    </citation>
    <scope>NUCLEOTIDE SEQUENCE</scope>
</reference>
<name>A0A976M1A4_9CAUD</name>
<organism evidence="1 2">
    <name type="scientific">Klebsiella phage vB_KpnM-VAC25</name>
    <dbReference type="NCBI Taxonomy" id="2866703"/>
    <lineage>
        <taxon>Viruses</taxon>
        <taxon>Duplodnaviria</taxon>
        <taxon>Heunggongvirae</taxon>
        <taxon>Uroviricota</taxon>
        <taxon>Caudoviricetes</taxon>
        <taxon>Autographivirales</taxon>
        <taxon>Autoscriptoviridae</taxon>
        <taxon>Slopekvirinae</taxon>
        <taxon>Drulisvirus</taxon>
        <taxon>Drulisvirus VAC25</taxon>
    </lineage>
</organism>
<protein>
    <submittedName>
        <fullName evidence="1">Uncharacterized protein</fullName>
    </submittedName>
</protein>
<keyword evidence="2" id="KW-1185">Reference proteome</keyword>